<dbReference type="Proteomes" id="UP000314616">
    <property type="component" value="Chromosome"/>
</dbReference>
<dbReference type="AlphaFoldDB" id="A0A5B8C8Z8"/>
<dbReference type="EMBL" id="CP040915">
    <property type="protein sequence ID" value="QDC25622.1"/>
    <property type="molecule type" value="Genomic_DNA"/>
</dbReference>
<accession>A0A5B8C8Z8</accession>
<dbReference type="RefSeq" id="WP_139929872.1">
    <property type="nucleotide sequence ID" value="NZ_CP040915.1"/>
</dbReference>
<proteinExistence type="predicted"/>
<protein>
    <submittedName>
        <fullName evidence="1">Uncharacterized protein</fullName>
    </submittedName>
</protein>
<reference evidence="1 2" key="1">
    <citation type="submission" date="2019-05" db="EMBL/GenBank/DDBJ databases">
        <title>Georgenia *** sp. nov., and Georgenia *** sp. nov., isolated from the intestinal contents of plateau pika (Ochotona curzoniae) in the Qinghai-Tibet plateau of China.</title>
        <authorList>
            <person name="Tian Z."/>
        </authorList>
    </citation>
    <scope>NUCLEOTIDE SEQUENCE [LARGE SCALE GENOMIC DNA]</scope>
    <source>
        <strain evidence="1 2">Z443</strain>
    </source>
</reference>
<evidence type="ECO:0000313" key="1">
    <source>
        <dbReference type="EMBL" id="QDC25622.1"/>
    </source>
</evidence>
<gene>
    <name evidence="1" type="ORF">FE374_14310</name>
</gene>
<dbReference type="KEGG" id="gyu:FE374_14310"/>
<evidence type="ECO:0000313" key="2">
    <source>
        <dbReference type="Proteomes" id="UP000314616"/>
    </source>
</evidence>
<organism evidence="1 2">
    <name type="scientific">Georgenia yuyongxinii</name>
    <dbReference type="NCBI Taxonomy" id="2589797"/>
    <lineage>
        <taxon>Bacteria</taxon>
        <taxon>Bacillati</taxon>
        <taxon>Actinomycetota</taxon>
        <taxon>Actinomycetes</taxon>
        <taxon>Micrococcales</taxon>
        <taxon>Bogoriellaceae</taxon>
        <taxon>Georgenia</taxon>
    </lineage>
</organism>
<name>A0A5B8C8Z8_9MICO</name>
<sequence length="512" mass="53569">MPEIFRVCAAGTDAESEALADRELRRIAEELDAAPTQTRARAGSVFTAHLWPRGAAYDPRTLNQDLVPLHFPWPEPTALAKMMRREVDDLYVGGGEDGARHLLASIAYSETVYATGHDLPGSPFRNLVPFSNSQEALEAGRRTYVACDNAIRDVLRRARATLSATEQTALALADHDLQAARAEIHREAERYLDIASAPGADARQILGWDGPLSEVVLRGPDVAALAGALRRIHEQLRALEGAVHALVRTTAAGGPRAPGALAVEAAAQDLAVVVAAEAAGFPILYRVWRDHPLPAGIVAVPADGGSTLTTAPRRGERQSVAEASGNARAIADLQNAIFRTLQRADRANAGFNAALVSDPHKVWRYAPLVARALDAQQVDGPSIAFRAAADELDDVSGMSALATLNLVAGALSIAAGLTAAAPPVALAFAVASAVLGAAETLEDYFRRAEQEDAFNAVLDPGKAVAAAPGYLGIVVGVVFSVLDVKGVMDAVAAARAFRSASAATAAAELVSP</sequence>